<feature type="domain" description="GmrSD restriction endonucleases N-terminal" evidence="1">
    <location>
        <begin position="46"/>
        <end position="130"/>
    </location>
</feature>
<proteinExistence type="predicted"/>
<evidence type="ECO:0000313" key="3">
    <source>
        <dbReference type="Proteomes" id="UP000056453"/>
    </source>
</evidence>
<gene>
    <name evidence="2" type="ORF">WJ96_05365</name>
</gene>
<organism evidence="2 3">
    <name type="scientific">Burkholderia ubonensis</name>
    <dbReference type="NCBI Taxonomy" id="101571"/>
    <lineage>
        <taxon>Bacteria</taxon>
        <taxon>Pseudomonadati</taxon>
        <taxon>Pseudomonadota</taxon>
        <taxon>Betaproteobacteria</taxon>
        <taxon>Burkholderiales</taxon>
        <taxon>Burkholderiaceae</taxon>
        <taxon>Burkholderia</taxon>
        <taxon>Burkholderia cepacia complex</taxon>
    </lineage>
</organism>
<keyword evidence="3" id="KW-1185">Reference proteome</keyword>
<protein>
    <recommendedName>
        <fullName evidence="1">GmrSD restriction endonucleases N-terminal domain-containing protein</fullName>
    </recommendedName>
</protein>
<evidence type="ECO:0000313" key="2">
    <source>
        <dbReference type="EMBL" id="KVP98001.1"/>
    </source>
</evidence>
<dbReference type="EMBL" id="LPBJ01000047">
    <property type="protein sequence ID" value="KVP98001.1"/>
    <property type="molecule type" value="Genomic_DNA"/>
</dbReference>
<dbReference type="Pfam" id="PF03235">
    <property type="entry name" value="GmrSD_N"/>
    <property type="match status" value="1"/>
</dbReference>
<dbReference type="InterPro" id="IPR004919">
    <property type="entry name" value="GmrSD_N"/>
</dbReference>
<name>A0AAW3MXS5_9BURK</name>
<sequence>MMQKLTENELMALVKPLPTARYEVDFGWRYLNKTLRDFENDYGGLDLTPDYQRGHVWAPEQQRAYIENVMRGVVSTAGMVIQFNCRNWHDADHVKDSDLPVGFQCIDGLQRLTAVTEYMAGNVMPFGRAVEEWDGTNWDTRRIGFRLKFAVYDFQYRYEVLDHYLALNAGGTPHSPEEIERVRALRAAAQR</sequence>
<comment type="caution">
    <text evidence="2">The sequence shown here is derived from an EMBL/GenBank/DDBJ whole genome shotgun (WGS) entry which is preliminary data.</text>
</comment>
<evidence type="ECO:0000259" key="1">
    <source>
        <dbReference type="Pfam" id="PF03235"/>
    </source>
</evidence>
<dbReference type="Proteomes" id="UP000056453">
    <property type="component" value="Unassembled WGS sequence"/>
</dbReference>
<accession>A0AAW3MXS5</accession>
<dbReference type="AlphaFoldDB" id="A0AAW3MXS5"/>
<reference evidence="2 3" key="1">
    <citation type="submission" date="2015-11" db="EMBL/GenBank/DDBJ databases">
        <title>Expanding the genomic diversity of Burkholderia species for the development of highly accurate diagnostics.</title>
        <authorList>
            <person name="Sahl J."/>
            <person name="Keim P."/>
            <person name="Wagner D."/>
        </authorList>
    </citation>
    <scope>NUCLEOTIDE SEQUENCE [LARGE SCALE GENOMIC DNA]</scope>
    <source>
        <strain evidence="2 3">MSMB1808WGS</strain>
    </source>
</reference>